<dbReference type="InterPro" id="IPR002716">
    <property type="entry name" value="PIN_dom"/>
</dbReference>
<comment type="similarity">
    <text evidence="6">Belongs to the PINc/VapC protein family.</text>
</comment>
<dbReference type="SUPFAM" id="SSF88723">
    <property type="entry name" value="PIN domain-like"/>
    <property type="match status" value="1"/>
</dbReference>
<dbReference type="EMBL" id="JADJNC010000067">
    <property type="protein sequence ID" value="MBK7425471.1"/>
    <property type="molecule type" value="Genomic_DNA"/>
</dbReference>
<dbReference type="GO" id="GO:0000287">
    <property type="term" value="F:magnesium ion binding"/>
    <property type="evidence" value="ECO:0007669"/>
    <property type="project" value="UniProtKB-UniRule"/>
</dbReference>
<dbReference type="AlphaFoldDB" id="A0A9D7FPF8"/>
<dbReference type="Proteomes" id="UP000886602">
    <property type="component" value="Unassembled WGS sequence"/>
</dbReference>
<evidence type="ECO:0000313" key="9">
    <source>
        <dbReference type="Proteomes" id="UP000886602"/>
    </source>
</evidence>
<comment type="function">
    <text evidence="6">Toxic component of a toxin-antitoxin (TA) system. An RNase.</text>
</comment>
<dbReference type="HAMAP" id="MF_00265">
    <property type="entry name" value="VapC_Nob1"/>
    <property type="match status" value="1"/>
</dbReference>
<dbReference type="GO" id="GO:0016787">
    <property type="term" value="F:hydrolase activity"/>
    <property type="evidence" value="ECO:0007669"/>
    <property type="project" value="UniProtKB-KW"/>
</dbReference>
<evidence type="ECO:0000256" key="6">
    <source>
        <dbReference type="HAMAP-Rule" id="MF_00265"/>
    </source>
</evidence>
<dbReference type="CDD" id="cd09873">
    <property type="entry name" value="PIN_Pae0151-like"/>
    <property type="match status" value="1"/>
</dbReference>
<gene>
    <name evidence="6" type="primary">vapC</name>
    <name evidence="8" type="ORF">IPJ48_21610</name>
</gene>
<dbReference type="InterPro" id="IPR029060">
    <property type="entry name" value="PIN-like_dom_sf"/>
</dbReference>
<dbReference type="PANTHER" id="PTHR35901:SF1">
    <property type="entry name" value="EXONUCLEASE VAPC9"/>
    <property type="match status" value="1"/>
</dbReference>
<dbReference type="EC" id="3.1.-.-" evidence="6"/>
<keyword evidence="3 6" id="KW-0479">Metal-binding</keyword>
<dbReference type="GO" id="GO:0004540">
    <property type="term" value="F:RNA nuclease activity"/>
    <property type="evidence" value="ECO:0007669"/>
    <property type="project" value="InterPro"/>
</dbReference>
<dbReference type="InterPro" id="IPR044153">
    <property type="entry name" value="PIN_Pae0151-like"/>
</dbReference>
<evidence type="ECO:0000256" key="3">
    <source>
        <dbReference type="ARBA" id="ARBA00022723"/>
    </source>
</evidence>
<proteinExistence type="inferred from homology"/>
<feature type="binding site" evidence="6">
    <location>
        <position position="22"/>
    </location>
    <ligand>
        <name>Mg(2+)</name>
        <dbReference type="ChEBI" id="CHEBI:18420"/>
    </ligand>
</feature>
<keyword evidence="4 6" id="KW-0378">Hydrolase</keyword>
<dbReference type="Pfam" id="PF01850">
    <property type="entry name" value="PIN"/>
    <property type="match status" value="1"/>
</dbReference>
<organism evidence="8 9">
    <name type="scientific">Candidatus Propionivibrio dominans</name>
    <dbReference type="NCBI Taxonomy" id="2954373"/>
    <lineage>
        <taxon>Bacteria</taxon>
        <taxon>Pseudomonadati</taxon>
        <taxon>Pseudomonadota</taxon>
        <taxon>Betaproteobacteria</taxon>
        <taxon>Rhodocyclales</taxon>
        <taxon>Rhodocyclaceae</taxon>
        <taxon>Propionivibrio</taxon>
    </lineage>
</organism>
<reference evidence="8" key="1">
    <citation type="submission" date="2020-10" db="EMBL/GenBank/DDBJ databases">
        <title>Connecting structure to function with the recovery of over 1000 high-quality activated sludge metagenome-assembled genomes encoding full-length rRNA genes using long-read sequencing.</title>
        <authorList>
            <person name="Singleton C.M."/>
            <person name="Petriglieri F."/>
            <person name="Kristensen J.M."/>
            <person name="Kirkegaard R.H."/>
            <person name="Michaelsen T.Y."/>
            <person name="Andersen M.H."/>
            <person name="Karst S.M."/>
            <person name="Dueholm M.S."/>
            <person name="Nielsen P.H."/>
            <person name="Albertsen M."/>
        </authorList>
    </citation>
    <scope>NUCLEOTIDE SEQUENCE</scope>
    <source>
        <strain evidence="8">EsbW_18-Q3-R4-48_MAXAC.044</strain>
    </source>
</reference>
<keyword evidence="6" id="KW-0800">Toxin</keyword>
<dbReference type="InterPro" id="IPR022907">
    <property type="entry name" value="VapC_family"/>
</dbReference>
<feature type="binding site" evidence="6">
    <location>
        <position position="111"/>
    </location>
    <ligand>
        <name>Mg(2+)</name>
        <dbReference type="ChEBI" id="CHEBI:18420"/>
    </ligand>
</feature>
<evidence type="ECO:0000259" key="7">
    <source>
        <dbReference type="Pfam" id="PF01850"/>
    </source>
</evidence>
<keyword evidence="5 6" id="KW-0460">Magnesium</keyword>
<keyword evidence="2 6" id="KW-0540">Nuclease</keyword>
<evidence type="ECO:0000256" key="2">
    <source>
        <dbReference type="ARBA" id="ARBA00022722"/>
    </source>
</evidence>
<comment type="cofactor">
    <cofactor evidence="6">
        <name>Mg(2+)</name>
        <dbReference type="ChEBI" id="CHEBI:18420"/>
    </cofactor>
</comment>
<keyword evidence="1 6" id="KW-1277">Toxin-antitoxin system</keyword>
<evidence type="ECO:0000313" key="8">
    <source>
        <dbReference type="EMBL" id="MBK7425471.1"/>
    </source>
</evidence>
<protein>
    <recommendedName>
        <fullName evidence="6">Ribonuclease VapC</fullName>
        <shortName evidence="6">RNase VapC</shortName>
        <ecNumber evidence="6">3.1.-.-</ecNumber>
    </recommendedName>
    <alternativeName>
        <fullName evidence="6">Toxin VapC</fullName>
    </alternativeName>
</protein>
<sequence>MSEVFLAEPPAIYLTRAPLVVDASLLAACVFGEEERDAAEARLRGFSLHAPGLIDYELTNVAVTRLRRNELTLENAVLALAEFSMMELERHAPVPEEVVTIASRYRLTAYDAAYLWLAGALKAPLATFDRQLASAASDYLGKLPAP</sequence>
<dbReference type="Gene3D" id="3.40.50.1010">
    <property type="entry name" value="5'-nuclease"/>
    <property type="match status" value="1"/>
</dbReference>
<evidence type="ECO:0000256" key="5">
    <source>
        <dbReference type="ARBA" id="ARBA00022842"/>
    </source>
</evidence>
<evidence type="ECO:0000256" key="4">
    <source>
        <dbReference type="ARBA" id="ARBA00022801"/>
    </source>
</evidence>
<dbReference type="GO" id="GO:0090729">
    <property type="term" value="F:toxin activity"/>
    <property type="evidence" value="ECO:0007669"/>
    <property type="project" value="UniProtKB-KW"/>
</dbReference>
<feature type="domain" description="PIN" evidence="7">
    <location>
        <begin position="20"/>
        <end position="136"/>
    </location>
</feature>
<dbReference type="PANTHER" id="PTHR35901">
    <property type="entry name" value="RIBONUCLEASE VAPC3"/>
    <property type="match status" value="1"/>
</dbReference>
<accession>A0A9D7FPF8</accession>
<evidence type="ECO:0000256" key="1">
    <source>
        <dbReference type="ARBA" id="ARBA00022649"/>
    </source>
</evidence>
<dbReference type="InterPro" id="IPR051619">
    <property type="entry name" value="TypeII_TA_RNase_PINc/VapC"/>
</dbReference>
<name>A0A9D7FPF8_9RHOO</name>
<comment type="caution">
    <text evidence="8">The sequence shown here is derived from an EMBL/GenBank/DDBJ whole genome shotgun (WGS) entry which is preliminary data.</text>
</comment>